<dbReference type="EMBL" id="CP029526">
    <property type="protein sequence ID" value="AYU80029.1"/>
    <property type="molecule type" value="Genomic_DNA"/>
</dbReference>
<gene>
    <name evidence="1" type="ORF">LdCL_270020000</name>
</gene>
<keyword evidence="2" id="KW-1185">Reference proteome</keyword>
<protein>
    <submittedName>
        <fullName evidence="1">Uncharacterized protein</fullName>
    </submittedName>
</protein>
<organism evidence="1 2">
    <name type="scientific">Leishmania donovani</name>
    <dbReference type="NCBI Taxonomy" id="5661"/>
    <lineage>
        <taxon>Eukaryota</taxon>
        <taxon>Discoba</taxon>
        <taxon>Euglenozoa</taxon>
        <taxon>Kinetoplastea</taxon>
        <taxon>Metakinetoplastina</taxon>
        <taxon>Trypanosomatida</taxon>
        <taxon>Trypanosomatidae</taxon>
        <taxon>Leishmaniinae</taxon>
        <taxon>Leishmania</taxon>
    </lineage>
</organism>
<accession>A0A3S7X0Q9</accession>
<reference evidence="1 2" key="1">
    <citation type="journal article" date="2018" name="Sci. Rep.">
        <title>A complete Leishmania donovani reference genome identifies novel genetic variations associated with virulence.</title>
        <authorList>
            <person name="Lypaczewski P."/>
            <person name="Hoshizaki J."/>
            <person name="Zhang W.-W."/>
            <person name="McCall L.-I."/>
            <person name="Torcivia-Rodriguez J."/>
            <person name="Simonyan V."/>
            <person name="Kaur A."/>
            <person name="Dewar K."/>
            <person name="Matlashewski G."/>
        </authorList>
    </citation>
    <scope>NUCLEOTIDE SEQUENCE [LARGE SCALE GENOMIC DNA]</scope>
    <source>
        <strain evidence="1 2">LdCL</strain>
    </source>
</reference>
<sequence>MPPPHHRSDGFPLPLGLPGWRLGCSGDIATVAECDGARVLTDTYYLVQEVLPCLAMRCRAQPPHSPALQVVMTYQVYTTGDRHRSAQVPAARAFSPVSSPPIAVTLSRGDSPNGRGLEDEAHKEGCDMPHAEASLTRFSAQLRTSSIWSRNIAVSPRSPSLARELAFAAVHRGLLWTLCAGFACCGPCERSRIARCLSARCSSSCLQATGCGWRAS</sequence>
<name>A0A3S7X0Q9_LEIDO</name>
<evidence type="ECO:0000313" key="1">
    <source>
        <dbReference type="EMBL" id="AYU80029.1"/>
    </source>
</evidence>
<dbReference type="AlphaFoldDB" id="A0A3S7X0Q9"/>
<proteinExistence type="predicted"/>
<dbReference type="VEuPathDB" id="TriTrypDB:LdCL_270020000"/>
<evidence type="ECO:0000313" key="2">
    <source>
        <dbReference type="Proteomes" id="UP000274082"/>
    </source>
</evidence>
<dbReference type="Proteomes" id="UP000274082">
    <property type="component" value="Chromosome 27"/>
</dbReference>